<gene>
    <name evidence="3" type="ORF">Zmor_016874</name>
</gene>
<feature type="transmembrane region" description="Helical" evidence="1">
    <location>
        <begin position="85"/>
        <end position="105"/>
    </location>
</feature>
<dbReference type="InterPro" id="IPR018490">
    <property type="entry name" value="cNMP-bd_dom_sf"/>
</dbReference>
<dbReference type="PANTHER" id="PTHR45689">
    <property type="entry name" value="I[[H]] CHANNEL, ISOFORM E"/>
    <property type="match status" value="1"/>
</dbReference>
<feature type="transmembrane region" description="Helical" evidence="1">
    <location>
        <begin position="125"/>
        <end position="144"/>
    </location>
</feature>
<organism evidence="3 4">
    <name type="scientific">Zophobas morio</name>
    <dbReference type="NCBI Taxonomy" id="2755281"/>
    <lineage>
        <taxon>Eukaryota</taxon>
        <taxon>Metazoa</taxon>
        <taxon>Ecdysozoa</taxon>
        <taxon>Arthropoda</taxon>
        <taxon>Hexapoda</taxon>
        <taxon>Insecta</taxon>
        <taxon>Pterygota</taxon>
        <taxon>Neoptera</taxon>
        <taxon>Endopterygota</taxon>
        <taxon>Coleoptera</taxon>
        <taxon>Polyphaga</taxon>
        <taxon>Cucujiformia</taxon>
        <taxon>Tenebrionidae</taxon>
        <taxon>Zophobas</taxon>
    </lineage>
</organism>
<evidence type="ECO:0000259" key="2">
    <source>
        <dbReference type="PROSITE" id="PS50042"/>
    </source>
</evidence>
<dbReference type="GO" id="GO:0003254">
    <property type="term" value="P:regulation of membrane depolarization"/>
    <property type="evidence" value="ECO:0007669"/>
    <property type="project" value="TreeGrafter"/>
</dbReference>
<evidence type="ECO:0000313" key="4">
    <source>
        <dbReference type="Proteomes" id="UP001168821"/>
    </source>
</evidence>
<dbReference type="GO" id="GO:0005249">
    <property type="term" value="F:voltage-gated potassium channel activity"/>
    <property type="evidence" value="ECO:0007669"/>
    <property type="project" value="TreeGrafter"/>
</dbReference>
<dbReference type="GO" id="GO:0035725">
    <property type="term" value="P:sodium ion transmembrane transport"/>
    <property type="evidence" value="ECO:0007669"/>
    <property type="project" value="TreeGrafter"/>
</dbReference>
<dbReference type="AlphaFoldDB" id="A0AA38MBC9"/>
<protein>
    <recommendedName>
        <fullName evidence="2">Cyclic nucleotide-binding domain-containing protein</fullName>
    </recommendedName>
</protein>
<keyword evidence="1" id="KW-0472">Membrane</keyword>
<dbReference type="Gene3D" id="2.60.120.10">
    <property type="entry name" value="Jelly Rolls"/>
    <property type="match status" value="1"/>
</dbReference>
<sequence length="597" mass="70362">MDFFRHDCSLTREEKGDIIKSPYSSRLQAALFWFREITTVEKNERSRRYFRSMATLLKEKKRHLLTKQYVYIIHPFSRFVRYRQMFMFVVLFLSMWIDPYLGSFYAKVYFNPKRGRIPVDGIELLLAICYTIDLTVCFFIGYDVEKTRQVVLQQKMIAKRYLRTLFFFDFIPLLHAYIAFFFRGYISTEIQVLIYTMKNLRIVRLYTMTQNFMTVLKRLRFKELQRKICAFVLLGCLFLHFCACHICYLAVTHELSGYDNSDSWLHRLEASRAVKVQALDTAVEDPVQLKYLLFIQYYGTLSDYLEQFQIIASHFVGAGIGNYKTGDESEMMIFSLLLITGLLYWIVMIAHVLQMFGAAKVSESSFEELLMHMTNYMVRNRFPHRLKRRILKYYDIKFNKKFFSENAILNTLSDHLRMEVLLYSCRHMVSSVHIFRGLSKAAVGSILALLHHEIYLPGDLVMANDDPMETNKLFFIAYGTCVMQTKAGVEATHIEDGNQFGEIALDQRNHISVLYTVQAIEVAEIYYIHEKDFQYCCARYPEIVHKMSGLLKDKLEQYRRMVSLAEAGTGGFYGADIITELRLKRILHRGIRREWMM</sequence>
<name>A0AA38MBC9_9CUCU</name>
<dbReference type="PANTHER" id="PTHR45689:SF14">
    <property type="entry name" value="CYCLIC NUCLEOTIDE-GATED CATION CHANNEL SUBUNIT A-LIKE PROTEIN"/>
    <property type="match status" value="1"/>
</dbReference>
<feature type="transmembrane region" description="Helical" evidence="1">
    <location>
        <begin position="228"/>
        <end position="251"/>
    </location>
</feature>
<dbReference type="InterPro" id="IPR014710">
    <property type="entry name" value="RmlC-like_jellyroll"/>
</dbReference>
<dbReference type="Gene3D" id="1.10.287.70">
    <property type="match status" value="1"/>
</dbReference>
<dbReference type="SUPFAM" id="SSF51206">
    <property type="entry name" value="cAMP-binding domain-like"/>
    <property type="match status" value="1"/>
</dbReference>
<reference evidence="3" key="1">
    <citation type="journal article" date="2023" name="G3 (Bethesda)">
        <title>Whole genome assemblies of Zophobas morio and Tenebrio molitor.</title>
        <authorList>
            <person name="Kaur S."/>
            <person name="Stinson S.A."/>
            <person name="diCenzo G.C."/>
        </authorList>
    </citation>
    <scope>NUCLEOTIDE SEQUENCE</scope>
    <source>
        <strain evidence="3">QUZm001</strain>
    </source>
</reference>
<dbReference type="GO" id="GO:0098855">
    <property type="term" value="C:HCN channel complex"/>
    <property type="evidence" value="ECO:0007669"/>
    <property type="project" value="TreeGrafter"/>
</dbReference>
<dbReference type="InterPro" id="IPR000595">
    <property type="entry name" value="cNMP-bd_dom"/>
</dbReference>
<evidence type="ECO:0000256" key="1">
    <source>
        <dbReference type="SAM" id="Phobius"/>
    </source>
</evidence>
<dbReference type="InterPro" id="IPR051413">
    <property type="entry name" value="K/Na_HCN_channel"/>
</dbReference>
<feature type="transmembrane region" description="Helical" evidence="1">
    <location>
        <begin position="331"/>
        <end position="353"/>
    </location>
</feature>
<dbReference type="CDD" id="cd00038">
    <property type="entry name" value="CAP_ED"/>
    <property type="match status" value="1"/>
</dbReference>
<dbReference type="Proteomes" id="UP001168821">
    <property type="component" value="Unassembled WGS sequence"/>
</dbReference>
<keyword evidence="1" id="KW-0812">Transmembrane</keyword>
<feature type="transmembrane region" description="Helical" evidence="1">
    <location>
        <begin position="165"/>
        <end position="186"/>
    </location>
</feature>
<dbReference type="Gene3D" id="1.10.287.630">
    <property type="entry name" value="Helix hairpin bin"/>
    <property type="match status" value="1"/>
</dbReference>
<keyword evidence="1" id="KW-1133">Transmembrane helix</keyword>
<feature type="domain" description="Cyclic nucleotide-binding" evidence="2">
    <location>
        <begin position="434"/>
        <end position="534"/>
    </location>
</feature>
<keyword evidence="4" id="KW-1185">Reference proteome</keyword>
<evidence type="ECO:0000313" key="3">
    <source>
        <dbReference type="EMBL" id="KAJ3650795.1"/>
    </source>
</evidence>
<proteinExistence type="predicted"/>
<comment type="caution">
    <text evidence="3">The sequence shown here is derived from an EMBL/GenBank/DDBJ whole genome shotgun (WGS) entry which is preliminary data.</text>
</comment>
<dbReference type="PROSITE" id="PS50042">
    <property type="entry name" value="CNMP_BINDING_3"/>
    <property type="match status" value="1"/>
</dbReference>
<dbReference type="EMBL" id="JALNTZ010000005">
    <property type="protein sequence ID" value="KAJ3650795.1"/>
    <property type="molecule type" value="Genomic_DNA"/>
</dbReference>
<accession>A0AA38MBC9</accession>